<comment type="similarity">
    <text evidence="2">Belongs to the HAD-like hydrolase superfamily. CbbY/CbbZ/Gph/YieH family.</text>
</comment>
<comment type="cofactor">
    <cofactor evidence="1">
        <name>Mg(2+)</name>
        <dbReference type="ChEBI" id="CHEBI:18420"/>
    </cofactor>
</comment>
<dbReference type="Pfam" id="PF00702">
    <property type="entry name" value="Hydrolase"/>
    <property type="match status" value="1"/>
</dbReference>
<keyword evidence="3" id="KW-0479">Metal-binding</keyword>
<dbReference type="STRING" id="1280947.HY30_01780"/>
<dbReference type="InterPro" id="IPR036412">
    <property type="entry name" value="HAD-like_sf"/>
</dbReference>
<dbReference type="GO" id="GO:0046872">
    <property type="term" value="F:metal ion binding"/>
    <property type="evidence" value="ECO:0007669"/>
    <property type="project" value="UniProtKB-KW"/>
</dbReference>
<dbReference type="PATRIC" id="fig|1280947.3.peg.351"/>
<dbReference type="InterPro" id="IPR023198">
    <property type="entry name" value="PGP-like_dom2"/>
</dbReference>
<comment type="caution">
    <text evidence="5">The sequence shown here is derived from an EMBL/GenBank/DDBJ whole genome shotgun (WGS) entry which is preliminary data.</text>
</comment>
<dbReference type="SUPFAM" id="SSF56784">
    <property type="entry name" value="HAD-like"/>
    <property type="match status" value="1"/>
</dbReference>
<dbReference type="Gene3D" id="3.40.50.1000">
    <property type="entry name" value="HAD superfamily/HAD-like"/>
    <property type="match status" value="1"/>
</dbReference>
<dbReference type="eggNOG" id="COG0637">
    <property type="taxonomic scope" value="Bacteria"/>
</dbReference>
<sequence>MQAHDFSALIFDCDGVLVDSEAIHVAVEMELLAEMGLAYEWETYLSRFVGLGVPEFHAALAEDYTTLGQGPFPEDFGPRLHDRAWPRIESELTALPGAAALAVRFDGPVAVASSSITPKLHRKLELTGLTGTFSPRIYSADQVARGKPAPDLFLFAADKIKSDPTSCLVIEDSVNGVKAARAAGMTAFGFTGGGHADAGLGERLVAAGAALSFQSHDAIAAHLFPA</sequence>
<dbReference type="GO" id="GO:0003824">
    <property type="term" value="F:catalytic activity"/>
    <property type="evidence" value="ECO:0007669"/>
    <property type="project" value="UniProtKB-ARBA"/>
</dbReference>
<dbReference type="AlphaFoldDB" id="A0A062US55"/>
<evidence type="ECO:0000256" key="1">
    <source>
        <dbReference type="ARBA" id="ARBA00001946"/>
    </source>
</evidence>
<keyword evidence="4" id="KW-0460">Magnesium</keyword>
<dbReference type="NCBIfam" id="TIGR01509">
    <property type="entry name" value="HAD-SF-IA-v3"/>
    <property type="match status" value="1"/>
</dbReference>
<evidence type="ECO:0000256" key="2">
    <source>
        <dbReference type="ARBA" id="ARBA00006171"/>
    </source>
</evidence>
<gene>
    <name evidence="5" type="ORF">HY30_01780</name>
</gene>
<name>A0A062US55_9PROT</name>
<protein>
    <recommendedName>
        <fullName evidence="7">Haloacid dehalogenase</fullName>
    </recommendedName>
</protein>
<dbReference type="EMBL" id="AWFG01000001">
    <property type="protein sequence ID" value="KCZ61096.1"/>
    <property type="molecule type" value="Genomic_DNA"/>
</dbReference>
<dbReference type="PANTHER" id="PTHR46193:SF10">
    <property type="entry name" value="6-PHOSPHOGLUCONATE PHOSPHATASE"/>
    <property type="match status" value="1"/>
</dbReference>
<accession>A0A062US55</accession>
<dbReference type="RefSeq" id="WP_034736251.1">
    <property type="nucleotide sequence ID" value="NZ_AWFG01000001.1"/>
</dbReference>
<dbReference type="OrthoDB" id="9797743at2"/>
<evidence type="ECO:0000256" key="4">
    <source>
        <dbReference type="ARBA" id="ARBA00022842"/>
    </source>
</evidence>
<reference evidence="5 6" key="1">
    <citation type="journal article" date="2014" name="Antonie Van Leeuwenhoek">
        <title>Hyphomonas beringensis sp. nov. and Hyphomonas chukchiensis sp. nov., isolated from surface seawater of the Bering Sea and Chukchi Sea.</title>
        <authorList>
            <person name="Li C."/>
            <person name="Lai Q."/>
            <person name="Li G."/>
            <person name="Dong C."/>
            <person name="Wang J."/>
            <person name="Liao Y."/>
            <person name="Shao Z."/>
        </authorList>
    </citation>
    <scope>NUCLEOTIDE SEQUENCE [LARGE SCALE GENOMIC DNA]</scope>
    <source>
        <strain evidence="5 6">BH-BN04-4</strain>
    </source>
</reference>
<dbReference type="InterPro" id="IPR006439">
    <property type="entry name" value="HAD-SF_hydro_IA"/>
</dbReference>
<keyword evidence="6" id="KW-1185">Reference proteome</keyword>
<organism evidence="5 6">
    <name type="scientific">Hyphomonas chukchiensis</name>
    <dbReference type="NCBI Taxonomy" id="1280947"/>
    <lineage>
        <taxon>Bacteria</taxon>
        <taxon>Pseudomonadati</taxon>
        <taxon>Pseudomonadota</taxon>
        <taxon>Alphaproteobacteria</taxon>
        <taxon>Hyphomonadales</taxon>
        <taxon>Hyphomonadaceae</taxon>
        <taxon>Hyphomonas</taxon>
    </lineage>
</organism>
<dbReference type="InterPro" id="IPR023214">
    <property type="entry name" value="HAD_sf"/>
</dbReference>
<dbReference type="PANTHER" id="PTHR46193">
    <property type="entry name" value="6-PHOSPHOGLUCONATE PHOSPHATASE"/>
    <property type="match status" value="1"/>
</dbReference>
<dbReference type="Gene3D" id="1.10.150.240">
    <property type="entry name" value="Putative phosphatase, domain 2"/>
    <property type="match status" value="1"/>
</dbReference>
<evidence type="ECO:0000313" key="6">
    <source>
        <dbReference type="Proteomes" id="UP000027190"/>
    </source>
</evidence>
<dbReference type="InterPro" id="IPR051600">
    <property type="entry name" value="Beta-PGM-like"/>
</dbReference>
<proteinExistence type="inferred from homology"/>
<dbReference type="SFLD" id="SFLDG01129">
    <property type="entry name" value="C1.5:_HAD__Beta-PGM__Phosphata"/>
    <property type="match status" value="1"/>
</dbReference>
<evidence type="ECO:0000256" key="3">
    <source>
        <dbReference type="ARBA" id="ARBA00022723"/>
    </source>
</evidence>
<evidence type="ECO:0008006" key="7">
    <source>
        <dbReference type="Google" id="ProtNLM"/>
    </source>
</evidence>
<evidence type="ECO:0000313" key="5">
    <source>
        <dbReference type="EMBL" id="KCZ61096.1"/>
    </source>
</evidence>
<dbReference type="Proteomes" id="UP000027190">
    <property type="component" value="Unassembled WGS sequence"/>
</dbReference>
<dbReference type="SFLD" id="SFLDS00003">
    <property type="entry name" value="Haloacid_Dehalogenase"/>
    <property type="match status" value="1"/>
</dbReference>